<feature type="region of interest" description="Disordered" evidence="2">
    <location>
        <begin position="1"/>
        <end position="31"/>
    </location>
</feature>
<dbReference type="PANTHER" id="PTHR34894">
    <property type="entry name" value="SAM-DEPENDENT METHYLTRANSFERASE RSMI, CONSERVED SITE"/>
    <property type="match status" value="1"/>
</dbReference>
<feature type="compositionally biased region" description="Polar residues" evidence="2">
    <location>
        <begin position="907"/>
        <end position="922"/>
    </location>
</feature>
<feature type="compositionally biased region" description="Low complexity" evidence="2">
    <location>
        <begin position="825"/>
        <end position="839"/>
    </location>
</feature>
<feature type="coiled-coil region" evidence="1">
    <location>
        <begin position="524"/>
        <end position="597"/>
    </location>
</feature>
<dbReference type="OrthoDB" id="1927454at2759"/>
<dbReference type="EMBL" id="CAJJDO010000010">
    <property type="protein sequence ID" value="CAD8141517.1"/>
    <property type="molecule type" value="Genomic_DNA"/>
</dbReference>
<dbReference type="PROSITE" id="PS50222">
    <property type="entry name" value="EF_HAND_2"/>
    <property type="match status" value="1"/>
</dbReference>
<feature type="coiled-coil region" evidence="1">
    <location>
        <begin position="277"/>
        <end position="346"/>
    </location>
</feature>
<gene>
    <name evidence="4" type="ORF">PPENT_87.1.T0100166</name>
</gene>
<dbReference type="PANTHER" id="PTHR34894:SF5">
    <property type="entry name" value="EF-HAND DOMAIN-CONTAINING PROTEIN"/>
    <property type="match status" value="1"/>
</dbReference>
<feature type="compositionally biased region" description="Polar residues" evidence="2">
    <location>
        <begin position="815"/>
        <end position="824"/>
    </location>
</feature>
<evidence type="ECO:0000313" key="4">
    <source>
        <dbReference type="EMBL" id="CAD8141517.1"/>
    </source>
</evidence>
<feature type="region of interest" description="Disordered" evidence="2">
    <location>
        <begin position="660"/>
        <end position="704"/>
    </location>
</feature>
<keyword evidence="1" id="KW-0175">Coiled coil</keyword>
<name>A0A8S1SQU0_9CILI</name>
<dbReference type="InterPro" id="IPR018247">
    <property type="entry name" value="EF_Hand_1_Ca_BS"/>
</dbReference>
<feature type="region of interest" description="Disordered" evidence="2">
    <location>
        <begin position="814"/>
        <end position="839"/>
    </location>
</feature>
<reference evidence="4" key="1">
    <citation type="submission" date="2021-01" db="EMBL/GenBank/DDBJ databases">
        <authorList>
            <consortium name="Genoscope - CEA"/>
            <person name="William W."/>
        </authorList>
    </citation>
    <scope>NUCLEOTIDE SEQUENCE</scope>
</reference>
<evidence type="ECO:0000256" key="2">
    <source>
        <dbReference type="SAM" id="MobiDB-lite"/>
    </source>
</evidence>
<feature type="coiled-coil region" evidence="1">
    <location>
        <begin position="446"/>
        <end position="479"/>
    </location>
</feature>
<evidence type="ECO:0000259" key="3">
    <source>
        <dbReference type="PROSITE" id="PS50222"/>
    </source>
</evidence>
<keyword evidence="5" id="KW-1185">Reference proteome</keyword>
<feature type="region of interest" description="Disordered" evidence="2">
    <location>
        <begin position="887"/>
        <end position="940"/>
    </location>
</feature>
<organism evidence="4 5">
    <name type="scientific">Paramecium pentaurelia</name>
    <dbReference type="NCBI Taxonomy" id="43138"/>
    <lineage>
        <taxon>Eukaryota</taxon>
        <taxon>Sar</taxon>
        <taxon>Alveolata</taxon>
        <taxon>Ciliophora</taxon>
        <taxon>Intramacronucleata</taxon>
        <taxon>Oligohymenophorea</taxon>
        <taxon>Peniculida</taxon>
        <taxon>Parameciidae</taxon>
        <taxon>Paramecium</taxon>
    </lineage>
</organism>
<feature type="compositionally biased region" description="Basic and acidic residues" evidence="2">
    <location>
        <begin position="660"/>
        <end position="673"/>
    </location>
</feature>
<accession>A0A8S1SQU0</accession>
<evidence type="ECO:0000313" key="5">
    <source>
        <dbReference type="Proteomes" id="UP000689195"/>
    </source>
</evidence>
<comment type="caution">
    <text evidence="4">The sequence shown here is derived from an EMBL/GenBank/DDBJ whole genome shotgun (WGS) entry which is preliminary data.</text>
</comment>
<protein>
    <recommendedName>
        <fullName evidence="3">EF-hand domain-containing protein</fullName>
    </recommendedName>
</protein>
<evidence type="ECO:0000256" key="1">
    <source>
        <dbReference type="SAM" id="Coils"/>
    </source>
</evidence>
<feature type="region of interest" description="Disordered" evidence="2">
    <location>
        <begin position="750"/>
        <end position="772"/>
    </location>
</feature>
<dbReference type="Proteomes" id="UP000689195">
    <property type="component" value="Unassembled WGS sequence"/>
</dbReference>
<feature type="compositionally biased region" description="Polar residues" evidence="2">
    <location>
        <begin position="1"/>
        <end position="15"/>
    </location>
</feature>
<feature type="domain" description="EF-hand" evidence="3">
    <location>
        <begin position="1177"/>
        <end position="1212"/>
    </location>
</feature>
<dbReference type="PROSITE" id="PS00018">
    <property type="entry name" value="EF_HAND_1"/>
    <property type="match status" value="1"/>
</dbReference>
<proteinExistence type="predicted"/>
<dbReference type="GO" id="GO:0005509">
    <property type="term" value="F:calcium ion binding"/>
    <property type="evidence" value="ECO:0007669"/>
    <property type="project" value="InterPro"/>
</dbReference>
<dbReference type="InterPro" id="IPR002048">
    <property type="entry name" value="EF_hand_dom"/>
</dbReference>
<sequence length="1359" mass="161321">MQKNYLPEIQQSQSAHHFETKGKSKMHSPSSSIEWDQLINTSIPNSVKQQLNPKGQTVINLSKLGPCSDISYLRSTKRNFAKLGTSIYKEPELQQTKYDKNMQSFYGTLYRKTNTRIPFNTNLEKERFQGHLLDFTELFQDNQRSTNLQKYFGEILKLEMQQSIQEKEMIPPNRQQAIDLRDWLFMMIAYTKQECSNMNTRELAERIQLIYASCLRELIKQVSIECTERGDLLQTVWDFYVELIGQIIKCYSEQQRESEKSYLEQMQRIQNFHDSQMDIAKQRYQEYQNQIIKIKNETSDSIDELNLTKTKMLLLTSEMRQLIETNETQKNEIDSLLLQIMLLKTQDNNDNKKIEDQKIDVQLAKGKSIVSHLLNYKSIATEYKFNKNKVKNTNFQKFEQLREQEQLLKIDLINQQILEPDIEYADEEIQVQLDLEQKQTQTDLNSQQLNDQILQLENLQSQIQQMEQQQQDKDQLIVNQQYELQQQNQKSVQEQLILEQRLMEAISLIQESELDCKESICETLNLSIQQTQQLSQKLIQLEKEETQQKIDLMEKEDVNQELESKLTQAVQDFIEIIKKKKSQIKKLMKQKSSLQGTLKQITTTYNIEINQPEIMEEEKESSQFKSFDQSSDINNDLKNAQQEEEYIDEQDELDYQLTDRSKVKEQEQEEGSKAKKQLKRIIQGNEKNDSQYIVSEDDKKQNDEDFERNLSEQLLNQEQTKNSSGFNQFIENQTPTIRTNNNDQSIQIKKGRQPSLQNIQKPKKQPITPRQTKYSLQIEQFKEEHNTIPNEQQYAQRNSPQQIPIKKIEKINKQASQSQLIDGSQQNTQQQNQQSIQQRKQQLVQDNELFLNIKKQKSVKTQKHSILEQKNLSQIKSTQEFDEINNSSNQFSNQRSSYQFDLKQKGQKQSQFDKNIINSSQNDESQSDEFDFESSPSIFNNNQNERVKSVILQYKDQKNKIRSRYNPIQLEQKNQKRFRRIYSQNTDIANGLLTDVKMKKKPNKKIQFSILQLQKLVTQILNDICKQAEGYKIPFHVCIYDYYKNKYGFKQVAEKKIRQVYQFIYYEKGNHIKAQLLAQFCYMVGEMDEIGQKLLTESYQYFSSKNDLNYGKVDLLLTYEQASEFLTEKSSRWLHQQQIQSLLQQYRNQQQNSQRYFINHDNLLIKILELYSNNKKDQQSILESLFKAADLDGNKLIEFSEFKTLYRAIHQQKLSKSKLLQIFTSNADFQDENGDKMLTLPRFTEMSIELGIFQKELVLKYGEGSEALMNYWERDKTAIKYRFLRAKKFQKVRHTFQELENQIKYQEKDKQLILWVSYKLLNEESQRVLLNYETRQCMLQLLPELYIIEQLNKDIEQLE</sequence>
<feature type="compositionally biased region" description="Low complexity" evidence="2">
    <location>
        <begin position="887"/>
        <end position="899"/>
    </location>
</feature>